<keyword evidence="9" id="KW-1185">Reference proteome</keyword>
<dbReference type="PROSITE" id="PS51898">
    <property type="entry name" value="TYR_RECOMBINASE"/>
    <property type="match status" value="1"/>
</dbReference>
<dbReference type="SUPFAM" id="SSF56349">
    <property type="entry name" value="DNA breaking-rejoining enzymes"/>
    <property type="match status" value="1"/>
</dbReference>
<dbReference type="InterPro" id="IPR010998">
    <property type="entry name" value="Integrase_recombinase_N"/>
</dbReference>
<dbReference type="InterPro" id="IPR011010">
    <property type="entry name" value="DNA_brk_join_enz"/>
</dbReference>
<name>A0ABP8JJ00_9MICO</name>
<evidence type="ECO:0000256" key="2">
    <source>
        <dbReference type="ARBA" id="ARBA00022908"/>
    </source>
</evidence>
<dbReference type="PROSITE" id="PS51900">
    <property type="entry name" value="CB"/>
    <property type="match status" value="1"/>
</dbReference>
<dbReference type="Pfam" id="PF00589">
    <property type="entry name" value="Phage_integrase"/>
    <property type="match status" value="1"/>
</dbReference>
<keyword evidence="2" id="KW-0229">DNA integration</keyword>
<organism evidence="8 9">
    <name type="scientific">Ornithinibacter aureus</name>
    <dbReference type="NCBI Taxonomy" id="622664"/>
    <lineage>
        <taxon>Bacteria</taxon>
        <taxon>Bacillati</taxon>
        <taxon>Actinomycetota</taxon>
        <taxon>Actinomycetes</taxon>
        <taxon>Micrococcales</taxon>
        <taxon>Intrasporangiaceae</taxon>
        <taxon>Ornithinibacter</taxon>
    </lineage>
</organism>
<dbReference type="PANTHER" id="PTHR30349:SF64">
    <property type="entry name" value="PROPHAGE INTEGRASE INTD-RELATED"/>
    <property type="match status" value="1"/>
</dbReference>
<comment type="caution">
    <text evidence="8">The sequence shown here is derived from an EMBL/GenBank/DDBJ whole genome shotgun (WGS) entry which is preliminary data.</text>
</comment>
<gene>
    <name evidence="8" type="ORF">GCM10023153_09850</name>
</gene>
<dbReference type="CDD" id="cd01189">
    <property type="entry name" value="INT_ICEBs1_C_like"/>
    <property type="match status" value="1"/>
</dbReference>
<dbReference type="Pfam" id="PF14659">
    <property type="entry name" value="Phage_int_SAM_3"/>
    <property type="match status" value="1"/>
</dbReference>
<evidence type="ECO:0000313" key="8">
    <source>
        <dbReference type="EMBL" id="GAA4391624.1"/>
    </source>
</evidence>
<feature type="domain" description="Tyr recombinase" evidence="6">
    <location>
        <begin position="179"/>
        <end position="366"/>
    </location>
</feature>
<dbReference type="InterPro" id="IPR013762">
    <property type="entry name" value="Integrase-like_cat_sf"/>
</dbReference>
<evidence type="ECO:0000256" key="1">
    <source>
        <dbReference type="ARBA" id="ARBA00008857"/>
    </source>
</evidence>
<reference evidence="9" key="1">
    <citation type="journal article" date="2019" name="Int. J. Syst. Evol. Microbiol.">
        <title>The Global Catalogue of Microorganisms (GCM) 10K type strain sequencing project: providing services to taxonomists for standard genome sequencing and annotation.</title>
        <authorList>
            <consortium name="The Broad Institute Genomics Platform"/>
            <consortium name="The Broad Institute Genome Sequencing Center for Infectious Disease"/>
            <person name="Wu L."/>
            <person name="Ma J."/>
        </authorList>
    </citation>
    <scope>NUCLEOTIDE SEQUENCE [LARGE SCALE GENOMIC DNA]</scope>
    <source>
        <strain evidence="9">JCM 17738</strain>
    </source>
</reference>
<protein>
    <submittedName>
        <fullName evidence="8">Site-specific integrase</fullName>
    </submittedName>
</protein>
<dbReference type="InterPro" id="IPR050090">
    <property type="entry name" value="Tyrosine_recombinase_XerCD"/>
</dbReference>
<dbReference type="Pfam" id="PF26003">
    <property type="entry name" value="Integrase_N_phage"/>
    <property type="match status" value="1"/>
</dbReference>
<dbReference type="InterPro" id="IPR044068">
    <property type="entry name" value="CB"/>
</dbReference>
<keyword evidence="3 5" id="KW-0238">DNA-binding</keyword>
<evidence type="ECO:0000256" key="5">
    <source>
        <dbReference type="PROSITE-ProRule" id="PRU01248"/>
    </source>
</evidence>
<evidence type="ECO:0000256" key="3">
    <source>
        <dbReference type="ARBA" id="ARBA00023125"/>
    </source>
</evidence>
<dbReference type="InterPro" id="IPR002104">
    <property type="entry name" value="Integrase_catalytic"/>
</dbReference>
<sequence>MPGKRSFGSIRRLSSGRYQARYTGPDLQTHTAPETFTAKIDAEAWLAAERHLSEDPANWRAPKVRLEQEYDRRARLRRFTFGPYSEDWLAHRDLAASTRNTYAQLLKHHLLPTFADVPLSEIDRALVATWYRRVGAGRPHARKHAYDLLRNILNMALDDELIDRNPVHIRGASNVKRTGTTQPASLDELEALAEATPERYRLMVLLAAWCALRKGELSELRRSDVDTTQWVLRVRRGVGFVPGRTVVKDPKTQAGKRDVAIPEHLVPMVREHLLRHAQQGGQGLMFPSARGEHLRTSAIGRWYYPAREAAGRPDLRFHDLRHTGAVLAAQSGATLAELMHRLGHTTPAAAMRYQHAAAERDREIAQRMSKRYREHVQARPSDCT</sequence>
<accession>A0ABP8JJ00</accession>
<dbReference type="Proteomes" id="UP001500390">
    <property type="component" value="Unassembled WGS sequence"/>
</dbReference>
<feature type="domain" description="Core-binding (CB)" evidence="7">
    <location>
        <begin position="79"/>
        <end position="157"/>
    </location>
</feature>
<dbReference type="Gene3D" id="1.10.150.130">
    <property type="match status" value="1"/>
</dbReference>
<dbReference type="PANTHER" id="PTHR30349">
    <property type="entry name" value="PHAGE INTEGRASE-RELATED"/>
    <property type="match status" value="1"/>
</dbReference>
<proteinExistence type="inferred from homology"/>
<keyword evidence="4" id="KW-0233">DNA recombination</keyword>
<dbReference type="EMBL" id="BAABFX010000019">
    <property type="protein sequence ID" value="GAA4391624.1"/>
    <property type="molecule type" value="Genomic_DNA"/>
</dbReference>
<evidence type="ECO:0000313" key="9">
    <source>
        <dbReference type="Proteomes" id="UP001500390"/>
    </source>
</evidence>
<dbReference type="InterPro" id="IPR004107">
    <property type="entry name" value="Integrase_SAM-like_N"/>
</dbReference>
<evidence type="ECO:0000259" key="7">
    <source>
        <dbReference type="PROSITE" id="PS51900"/>
    </source>
</evidence>
<dbReference type="Gene3D" id="1.10.443.10">
    <property type="entry name" value="Intergrase catalytic core"/>
    <property type="match status" value="1"/>
</dbReference>
<evidence type="ECO:0000259" key="6">
    <source>
        <dbReference type="PROSITE" id="PS51898"/>
    </source>
</evidence>
<comment type="similarity">
    <text evidence="1">Belongs to the 'phage' integrase family.</text>
</comment>
<dbReference type="InterPro" id="IPR058717">
    <property type="entry name" value="Phage_L5_Integrase_N"/>
</dbReference>
<evidence type="ECO:0000256" key="4">
    <source>
        <dbReference type="ARBA" id="ARBA00023172"/>
    </source>
</evidence>